<dbReference type="EMBL" id="JAZHOG010000008">
    <property type="protein sequence ID" value="MEJ8568460.1"/>
    <property type="molecule type" value="Genomic_DNA"/>
</dbReference>
<protein>
    <recommendedName>
        <fullName evidence="5">Dual-action ribosomal maturation protein DarP</fullName>
    </recommendedName>
    <alternativeName>
        <fullName evidence="5">Large ribosomal subunit assembly factor DarP</fullName>
    </alternativeName>
</protein>
<keyword evidence="4 5" id="KW-0694">RNA-binding</keyword>
<dbReference type="HAMAP" id="MF_00765">
    <property type="entry name" value="DarP"/>
    <property type="match status" value="1"/>
</dbReference>
<dbReference type="PANTHER" id="PTHR38101">
    <property type="entry name" value="UPF0307 PROTEIN YJGA"/>
    <property type="match status" value="1"/>
</dbReference>
<name>A0AAW9RJC2_9GAMM</name>
<evidence type="ECO:0000256" key="6">
    <source>
        <dbReference type="SAM" id="MobiDB-lite"/>
    </source>
</evidence>
<accession>A0AAW9RJC2</accession>
<evidence type="ECO:0000256" key="3">
    <source>
        <dbReference type="ARBA" id="ARBA00022730"/>
    </source>
</evidence>
<evidence type="ECO:0000313" key="8">
    <source>
        <dbReference type="Proteomes" id="UP001359886"/>
    </source>
</evidence>
<dbReference type="GO" id="GO:1902626">
    <property type="term" value="P:assembly of large subunit precursor of preribosome"/>
    <property type="evidence" value="ECO:0007669"/>
    <property type="project" value="UniProtKB-UniRule"/>
</dbReference>
<dbReference type="InterPro" id="IPR023153">
    <property type="entry name" value="DarP_sf"/>
</dbReference>
<dbReference type="NCBIfam" id="NF003593">
    <property type="entry name" value="PRK05255.1-1"/>
    <property type="match status" value="1"/>
</dbReference>
<comment type="function">
    <text evidence="5">Member of a network of 50S ribosomal subunit biogenesis factors which assembles along the 30S-50S interface, preventing incorrect 23S rRNA structures from forming. Promotes peptidyl transferase center (PTC) maturation.</text>
</comment>
<reference evidence="7 8" key="1">
    <citation type="submission" date="2024-02" db="EMBL/GenBank/DDBJ databases">
        <title>A novel Wenzhouxiangellaceae bacterium, isolated from coastal sediments.</title>
        <authorList>
            <person name="Du Z.-J."/>
            <person name="Ye Y.-Q."/>
            <person name="Zhang X.-Y."/>
        </authorList>
    </citation>
    <scope>NUCLEOTIDE SEQUENCE [LARGE SCALE GENOMIC DNA]</scope>
    <source>
        <strain evidence="7 8">CH-27</strain>
    </source>
</reference>
<dbReference type="SUPFAM" id="SSF158710">
    <property type="entry name" value="PSPTO4464-like"/>
    <property type="match status" value="1"/>
</dbReference>
<dbReference type="GO" id="GO:0043022">
    <property type="term" value="F:ribosome binding"/>
    <property type="evidence" value="ECO:0007669"/>
    <property type="project" value="UniProtKB-UniRule"/>
</dbReference>
<dbReference type="PANTHER" id="PTHR38101:SF1">
    <property type="entry name" value="UPF0307 PROTEIN YJGA"/>
    <property type="match status" value="1"/>
</dbReference>
<sequence>MSKHQGPEPSGNPAEITNGDISKSQRKRAARAVLELARELVDLNDSRLERVPLDDAIRDAVRETRAIRSHVARKRQLQYLAKLLRRDDTDPITEALDDMRNEARRGVARHHRAEGWRDRLLRDGDAALSELLEQRPGMESQALRQCIRAATREAAAGKPPAAARRLFRLLLDLDTSEALPHSDPD</sequence>
<evidence type="ECO:0000256" key="5">
    <source>
        <dbReference type="HAMAP-Rule" id="MF_00765"/>
    </source>
</evidence>
<proteinExistence type="inferred from homology"/>
<dbReference type="CDD" id="cd16331">
    <property type="entry name" value="YjgA-like"/>
    <property type="match status" value="1"/>
</dbReference>
<evidence type="ECO:0000256" key="1">
    <source>
        <dbReference type="ARBA" id="ARBA00022490"/>
    </source>
</evidence>
<keyword evidence="2 5" id="KW-0690">Ribosome biogenesis</keyword>
<dbReference type="PIRSF" id="PIRSF016183">
    <property type="entry name" value="UCP016183"/>
    <property type="match status" value="1"/>
</dbReference>
<keyword evidence="1 5" id="KW-0963">Cytoplasm</keyword>
<evidence type="ECO:0000256" key="2">
    <source>
        <dbReference type="ARBA" id="ARBA00022517"/>
    </source>
</evidence>
<comment type="caution">
    <text evidence="7">The sequence shown here is derived from an EMBL/GenBank/DDBJ whole genome shotgun (WGS) entry which is preliminary data.</text>
</comment>
<dbReference type="GO" id="GO:0019843">
    <property type="term" value="F:rRNA binding"/>
    <property type="evidence" value="ECO:0007669"/>
    <property type="project" value="UniProtKB-UniRule"/>
</dbReference>
<dbReference type="Pfam" id="PF04751">
    <property type="entry name" value="DarP"/>
    <property type="match status" value="1"/>
</dbReference>
<evidence type="ECO:0000256" key="4">
    <source>
        <dbReference type="ARBA" id="ARBA00022884"/>
    </source>
</evidence>
<comment type="similarity">
    <text evidence="5">Belongs to the DarP family.</text>
</comment>
<gene>
    <name evidence="7" type="primary">yjgA</name>
    <name evidence="5" type="synonym">darP</name>
    <name evidence="7" type="ORF">V3330_12565</name>
</gene>
<keyword evidence="3 5" id="KW-0699">rRNA-binding</keyword>
<feature type="region of interest" description="Disordered" evidence="6">
    <location>
        <begin position="1"/>
        <end position="28"/>
    </location>
</feature>
<dbReference type="Proteomes" id="UP001359886">
    <property type="component" value="Unassembled WGS sequence"/>
</dbReference>
<comment type="subcellular location">
    <subcellularLocation>
        <location evidence="5">Cytoplasm</location>
    </subcellularLocation>
    <text evidence="5">Associates with late stage pre-50S ribosomal subunits.</text>
</comment>
<dbReference type="AlphaFoldDB" id="A0AAW9RJC2"/>
<dbReference type="Gene3D" id="1.10.60.30">
    <property type="entry name" value="PSPTO4464-like domains"/>
    <property type="match status" value="2"/>
</dbReference>
<evidence type="ECO:0000313" key="7">
    <source>
        <dbReference type="EMBL" id="MEJ8568460.1"/>
    </source>
</evidence>
<organism evidence="7 8">
    <name type="scientific">Elongatibacter sediminis</name>
    <dbReference type="NCBI Taxonomy" id="3119006"/>
    <lineage>
        <taxon>Bacteria</taxon>
        <taxon>Pseudomonadati</taxon>
        <taxon>Pseudomonadota</taxon>
        <taxon>Gammaproteobacteria</taxon>
        <taxon>Chromatiales</taxon>
        <taxon>Wenzhouxiangellaceae</taxon>
        <taxon>Elongatibacter</taxon>
    </lineage>
</organism>
<dbReference type="GO" id="GO:0005829">
    <property type="term" value="C:cytosol"/>
    <property type="evidence" value="ECO:0007669"/>
    <property type="project" value="TreeGrafter"/>
</dbReference>
<keyword evidence="8" id="KW-1185">Reference proteome</keyword>
<dbReference type="InterPro" id="IPR006839">
    <property type="entry name" value="DarP"/>
</dbReference>
<dbReference type="RefSeq" id="WP_354695783.1">
    <property type="nucleotide sequence ID" value="NZ_JAZHOG010000008.1"/>
</dbReference>